<protein>
    <submittedName>
        <fullName evidence="1">Phage tail protein</fullName>
    </submittedName>
</protein>
<dbReference type="EMBL" id="CP019062">
    <property type="protein sequence ID" value="AVF34834.1"/>
    <property type="molecule type" value="Genomic_DNA"/>
</dbReference>
<dbReference type="Pfam" id="PF10076">
    <property type="entry name" value="Phage_Mu_Gp48"/>
    <property type="match status" value="1"/>
</dbReference>
<dbReference type="OrthoDB" id="6592844at2"/>
<keyword evidence="2" id="KW-1185">Reference proteome</keyword>
<dbReference type="InterPro" id="IPR018755">
    <property type="entry name" value="Phage_Mu_Gp48"/>
</dbReference>
<dbReference type="Proteomes" id="UP000239197">
    <property type="component" value="Chromosome"/>
</dbReference>
<gene>
    <name evidence="1" type="ORF">BV494_07755</name>
</gene>
<reference evidence="2" key="1">
    <citation type="submission" date="2017-01" db="EMBL/GenBank/DDBJ databases">
        <title>Genome sequence of Rouxiella sp. ERMR1:05.</title>
        <authorList>
            <person name="Kumar R."/>
            <person name="Singh D."/>
            <person name="Kumar S."/>
        </authorList>
    </citation>
    <scope>NUCLEOTIDE SEQUENCE [LARGE SCALE GENOMIC DNA]</scope>
    <source>
        <strain evidence="2">ERMR1:05</strain>
    </source>
</reference>
<name>A0A2L1UPH0_9GAMM</name>
<accession>A0A2L1UPH0</accession>
<sequence>MSRFSTEDYTAALQNLMPTGLVWPRKTDSVQSAVFRALAQSYQQSDDAAEGLLVGAFPATATIMLADWEKTLGLPDDCAIGENDSIALRQKAVVARLFSTGGQSASYFIGVAKALGYDVTVTVYRQARAGFSVCGDALNGESWPFTWLVTAPETTITYAQAGISYCGDPLRSWGNKRLECRLTALAPSHTIIKFGYYS</sequence>
<dbReference type="AlphaFoldDB" id="A0A2L1UPH0"/>
<evidence type="ECO:0000313" key="2">
    <source>
        <dbReference type="Proteomes" id="UP000239197"/>
    </source>
</evidence>
<evidence type="ECO:0000313" key="1">
    <source>
        <dbReference type="EMBL" id="AVF34834.1"/>
    </source>
</evidence>
<dbReference type="KEGG" id="rox:BV494_07755"/>
<organism evidence="1 2">
    <name type="scientific">Rahnella sikkimica</name>
    <dbReference type="NCBI Taxonomy" id="1805933"/>
    <lineage>
        <taxon>Bacteria</taxon>
        <taxon>Pseudomonadati</taxon>
        <taxon>Pseudomonadota</taxon>
        <taxon>Gammaproteobacteria</taxon>
        <taxon>Enterobacterales</taxon>
        <taxon>Yersiniaceae</taxon>
        <taxon>Rahnella</taxon>
    </lineage>
</organism>
<proteinExistence type="predicted"/>
<dbReference type="RefSeq" id="WP_104922351.1">
    <property type="nucleotide sequence ID" value="NZ_CP019062.1"/>
</dbReference>